<reference evidence="3" key="2">
    <citation type="submission" date="2015-01" db="EMBL/GenBank/DDBJ databases">
        <title>Evolutionary Origins and Diversification of the Mycorrhizal Mutualists.</title>
        <authorList>
            <consortium name="DOE Joint Genome Institute"/>
            <consortium name="Mycorrhizal Genomics Consortium"/>
            <person name="Kohler A."/>
            <person name="Kuo A."/>
            <person name="Nagy L.G."/>
            <person name="Floudas D."/>
            <person name="Copeland A."/>
            <person name="Barry K.W."/>
            <person name="Cichocki N."/>
            <person name="Veneault-Fourrey C."/>
            <person name="LaButti K."/>
            <person name="Lindquist E.A."/>
            <person name="Lipzen A."/>
            <person name="Lundell T."/>
            <person name="Morin E."/>
            <person name="Murat C."/>
            <person name="Riley R."/>
            <person name="Ohm R."/>
            <person name="Sun H."/>
            <person name="Tunlid A."/>
            <person name="Henrissat B."/>
            <person name="Grigoriev I.V."/>
            <person name="Hibbett D.S."/>
            <person name="Martin F."/>
        </authorList>
    </citation>
    <scope>NUCLEOTIDE SEQUENCE [LARGE SCALE GENOMIC DNA]</scope>
    <source>
        <strain evidence="3">Ve08.2h10</strain>
    </source>
</reference>
<dbReference type="HOGENOM" id="CLU_1005113_0_0_1"/>
<dbReference type="InParanoid" id="A0A0D0E376"/>
<dbReference type="OrthoDB" id="2692649at2759"/>
<keyword evidence="3" id="KW-1185">Reference proteome</keyword>
<feature type="compositionally biased region" description="Low complexity" evidence="1">
    <location>
        <begin position="67"/>
        <end position="84"/>
    </location>
</feature>
<accession>A0A0D0E376</accession>
<proteinExistence type="predicted"/>
<feature type="compositionally biased region" description="Gly residues" evidence="1">
    <location>
        <begin position="126"/>
        <end position="136"/>
    </location>
</feature>
<reference evidence="2 3" key="1">
    <citation type="submission" date="2014-04" db="EMBL/GenBank/DDBJ databases">
        <authorList>
            <consortium name="DOE Joint Genome Institute"/>
            <person name="Kuo A."/>
            <person name="Kohler A."/>
            <person name="Jargeat P."/>
            <person name="Nagy L.G."/>
            <person name="Floudas D."/>
            <person name="Copeland A."/>
            <person name="Barry K.W."/>
            <person name="Cichocki N."/>
            <person name="Veneault-Fourrey C."/>
            <person name="LaButti K."/>
            <person name="Lindquist E.A."/>
            <person name="Lipzen A."/>
            <person name="Lundell T."/>
            <person name="Morin E."/>
            <person name="Murat C."/>
            <person name="Sun H."/>
            <person name="Tunlid A."/>
            <person name="Henrissat B."/>
            <person name="Grigoriev I.V."/>
            <person name="Hibbett D.S."/>
            <person name="Martin F."/>
            <person name="Nordberg H.P."/>
            <person name="Cantor M.N."/>
            <person name="Hua S.X."/>
        </authorList>
    </citation>
    <scope>NUCLEOTIDE SEQUENCE [LARGE SCALE GENOMIC DNA]</scope>
    <source>
        <strain evidence="2 3">Ve08.2h10</strain>
    </source>
</reference>
<dbReference type="Proteomes" id="UP000054538">
    <property type="component" value="Unassembled WGS sequence"/>
</dbReference>
<feature type="compositionally biased region" description="Acidic residues" evidence="1">
    <location>
        <begin position="105"/>
        <end position="119"/>
    </location>
</feature>
<sequence>MVLSFSQNSVELPGEVARLLSELREENRALWREVTRLGGRVPAHVSSAANNLSNCGPASAPASFGGTSLPPQSQTSSQSPQSQSRAGLARGHVLSHSRSSSNLGDDGERDGEWEDEDGNGDLMSGVGMGIGGGAGNQGADEWDSQGSRLAFGGGLSVPGTNSQFSFNNSLGAGPGVGAEWKRWVEVEMNDEKNKLEKLVSVVKAFVNVVGNGGEVLGSGGAGARGDGGGEGGSECWFSLDYEGILMVSPFPVQFQMVGHVHSSPKHSARPARPFSFL</sequence>
<dbReference type="EMBL" id="KN825393">
    <property type="protein sequence ID" value="KIK91390.1"/>
    <property type="molecule type" value="Genomic_DNA"/>
</dbReference>
<gene>
    <name evidence="2" type="ORF">PAXRUDRAFT_633547</name>
</gene>
<feature type="region of interest" description="Disordered" evidence="1">
    <location>
        <begin position="51"/>
        <end position="154"/>
    </location>
</feature>
<evidence type="ECO:0000313" key="2">
    <source>
        <dbReference type="EMBL" id="KIK91390.1"/>
    </source>
</evidence>
<evidence type="ECO:0000313" key="3">
    <source>
        <dbReference type="Proteomes" id="UP000054538"/>
    </source>
</evidence>
<protein>
    <submittedName>
        <fullName evidence="2">Uncharacterized protein</fullName>
    </submittedName>
</protein>
<organism evidence="2 3">
    <name type="scientific">Paxillus rubicundulus Ve08.2h10</name>
    <dbReference type="NCBI Taxonomy" id="930991"/>
    <lineage>
        <taxon>Eukaryota</taxon>
        <taxon>Fungi</taxon>
        <taxon>Dikarya</taxon>
        <taxon>Basidiomycota</taxon>
        <taxon>Agaricomycotina</taxon>
        <taxon>Agaricomycetes</taxon>
        <taxon>Agaricomycetidae</taxon>
        <taxon>Boletales</taxon>
        <taxon>Paxilineae</taxon>
        <taxon>Paxillaceae</taxon>
        <taxon>Paxillus</taxon>
    </lineage>
</organism>
<name>A0A0D0E376_9AGAM</name>
<evidence type="ECO:0000256" key="1">
    <source>
        <dbReference type="SAM" id="MobiDB-lite"/>
    </source>
</evidence>
<dbReference type="AlphaFoldDB" id="A0A0D0E376"/>